<evidence type="ECO:0000259" key="2">
    <source>
        <dbReference type="Pfam" id="PF18576"/>
    </source>
</evidence>
<evidence type="ECO:0000259" key="1">
    <source>
        <dbReference type="Pfam" id="PF14540"/>
    </source>
</evidence>
<evidence type="ECO:0000313" key="4">
    <source>
        <dbReference type="EMBL" id="MBP1906364.1"/>
    </source>
</evidence>
<evidence type="ECO:0000313" key="5">
    <source>
        <dbReference type="Proteomes" id="UP001519272"/>
    </source>
</evidence>
<feature type="domain" description="YgxA-like substrate binding" evidence="3">
    <location>
        <begin position="127"/>
        <end position="222"/>
    </location>
</feature>
<dbReference type="RefSeq" id="WP_210089968.1">
    <property type="nucleotide sequence ID" value="NZ_JAGGKG010000015.1"/>
</dbReference>
<evidence type="ECO:0000259" key="3">
    <source>
        <dbReference type="Pfam" id="PF22339"/>
    </source>
</evidence>
<dbReference type="Gene3D" id="1.20.120.330">
    <property type="entry name" value="Nucleotidyltransferases domain 2"/>
    <property type="match status" value="1"/>
</dbReference>
<reference evidence="4 5" key="1">
    <citation type="submission" date="2021-03" db="EMBL/GenBank/DDBJ databases">
        <title>Genomic Encyclopedia of Type Strains, Phase IV (KMG-IV): sequencing the most valuable type-strain genomes for metagenomic binning, comparative biology and taxonomic classification.</title>
        <authorList>
            <person name="Goeker M."/>
        </authorList>
    </citation>
    <scope>NUCLEOTIDE SEQUENCE [LARGE SCALE GENOMIC DNA]</scope>
    <source>
        <strain evidence="4 5">DSM 14349</strain>
    </source>
</reference>
<accession>A0ABS4FUW2</accession>
<proteinExistence type="predicted"/>
<comment type="caution">
    <text evidence="4">The sequence shown here is derived from an EMBL/GenBank/DDBJ whole genome shotgun (WGS) entry which is preliminary data.</text>
</comment>
<feature type="domain" description="YgxA-like helix-turn-helix" evidence="2">
    <location>
        <begin position="230"/>
        <end position="281"/>
    </location>
</feature>
<name>A0ABS4FUW2_9BACL</name>
<dbReference type="Gene3D" id="3.30.460.10">
    <property type="entry name" value="Beta Polymerase, domain 2"/>
    <property type="match status" value="1"/>
</dbReference>
<dbReference type="InterPro" id="IPR029348">
    <property type="entry name" value="NTF-like"/>
</dbReference>
<keyword evidence="5" id="KW-1185">Reference proteome</keyword>
<evidence type="ECO:0008006" key="6">
    <source>
        <dbReference type="Google" id="ProtNLM"/>
    </source>
</evidence>
<protein>
    <recommendedName>
        <fullName evidence="6">Nucleotidyltransferase-like domain-containing protein</fullName>
    </recommendedName>
</protein>
<sequence length="294" mass="34389">MEPAFFSFVREDEADSQVIGAIAYRPQERFKHSPLLQDGQLLVIVVSRAPFEERVSVEHYYNHSTQYQILYVTLTQIKHWIITGQQQELMYYFLKGEIIWDIEGELSSFYTQVATLEEEWQDSRKLKEFSRLAHFYVQAKLGEEHQVLMDTYYNLIHALKHFAAIELIEMSGELPSVHVWDQLSGMNSTASKLFEELLYSTETLEQRIQLALLAIEFSVTSKMTECSRPLLKVLSQKRAGWTMEQLTDLEELQYIKEDLPVLINLLIQRCIIVQEPVNSKGFVTSEYIMKFKVK</sequence>
<dbReference type="InterPro" id="IPR054515">
    <property type="entry name" value="YgxA-like_substrate-bd"/>
</dbReference>
<gene>
    <name evidence="4" type="ORF">J2Z32_003014</name>
</gene>
<dbReference type="EMBL" id="JAGGKG010000015">
    <property type="protein sequence ID" value="MBP1906364.1"/>
    <property type="molecule type" value="Genomic_DNA"/>
</dbReference>
<dbReference type="InterPro" id="IPR041143">
    <property type="entry name" value="YgxA_HTH"/>
</dbReference>
<dbReference type="Pfam" id="PF18576">
    <property type="entry name" value="HTH_52"/>
    <property type="match status" value="1"/>
</dbReference>
<organism evidence="4 5">
    <name type="scientific">Paenibacillus turicensis</name>
    <dbReference type="NCBI Taxonomy" id="160487"/>
    <lineage>
        <taxon>Bacteria</taxon>
        <taxon>Bacillati</taxon>
        <taxon>Bacillota</taxon>
        <taxon>Bacilli</taxon>
        <taxon>Bacillales</taxon>
        <taxon>Paenibacillaceae</taxon>
        <taxon>Paenibacillus</taxon>
    </lineage>
</organism>
<dbReference type="InterPro" id="IPR043519">
    <property type="entry name" value="NT_sf"/>
</dbReference>
<dbReference type="Pfam" id="PF14540">
    <property type="entry name" value="NTF-like"/>
    <property type="match status" value="1"/>
</dbReference>
<dbReference type="Proteomes" id="UP001519272">
    <property type="component" value="Unassembled WGS sequence"/>
</dbReference>
<feature type="domain" description="Nucleotidyltransferase-like" evidence="1">
    <location>
        <begin position="10"/>
        <end position="114"/>
    </location>
</feature>
<dbReference type="Pfam" id="PF22339">
    <property type="entry name" value="YgxA-like_sub_bind"/>
    <property type="match status" value="1"/>
</dbReference>